<evidence type="ECO:0000313" key="14">
    <source>
        <dbReference type="EnsemblMetazoa" id="XP_030831506"/>
    </source>
</evidence>
<dbReference type="OMA" id="PVNQTHP"/>
<evidence type="ECO:0000256" key="5">
    <source>
        <dbReference type="ARBA" id="ARBA00037026"/>
    </source>
</evidence>
<feature type="region of interest" description="Disordered" evidence="12">
    <location>
        <begin position="270"/>
        <end position="296"/>
    </location>
</feature>
<evidence type="ECO:0000256" key="3">
    <source>
        <dbReference type="ARBA" id="ARBA00022801"/>
    </source>
</evidence>
<dbReference type="PANTHER" id="PTHR46516:SF1">
    <property type="entry name" value="TRNA-SPECIFIC ADENOSINE DEAMINASE 1"/>
    <property type="match status" value="1"/>
</dbReference>
<comment type="similarity">
    <text evidence="7">Belongs to the ADAT1 family.</text>
</comment>
<proteinExistence type="inferred from homology"/>
<dbReference type="PANTHER" id="PTHR46516">
    <property type="entry name" value="TRNA-SPECIFIC ADENOSINE DEAMINASE 1"/>
    <property type="match status" value="1"/>
</dbReference>
<evidence type="ECO:0000256" key="9">
    <source>
        <dbReference type="ARBA" id="ARBA00040502"/>
    </source>
</evidence>
<keyword evidence="15" id="KW-1185">Reference proteome</keyword>
<evidence type="ECO:0000256" key="6">
    <source>
        <dbReference type="ARBA" id="ARBA00037784"/>
    </source>
</evidence>
<dbReference type="GO" id="GO:0043829">
    <property type="term" value="F:tRNA-specific adenosine-37 deaminase activity"/>
    <property type="evidence" value="ECO:0007669"/>
    <property type="project" value="UniProtKB-EC"/>
</dbReference>
<reference evidence="15" key="1">
    <citation type="submission" date="2015-02" db="EMBL/GenBank/DDBJ databases">
        <title>Genome sequencing for Strongylocentrotus purpuratus.</title>
        <authorList>
            <person name="Murali S."/>
            <person name="Liu Y."/>
            <person name="Vee V."/>
            <person name="English A."/>
            <person name="Wang M."/>
            <person name="Skinner E."/>
            <person name="Han Y."/>
            <person name="Muzny D.M."/>
            <person name="Worley K.C."/>
            <person name="Gibbs R.A."/>
        </authorList>
    </citation>
    <scope>NUCLEOTIDE SEQUENCE</scope>
</reference>
<evidence type="ECO:0000256" key="8">
    <source>
        <dbReference type="ARBA" id="ARBA00038940"/>
    </source>
</evidence>
<comment type="function">
    <text evidence="6">Specifically deaminates adenosine-37 to inosine in tRNA-Ala.</text>
</comment>
<dbReference type="GO" id="GO:0046872">
    <property type="term" value="F:metal ion binding"/>
    <property type="evidence" value="ECO:0007669"/>
    <property type="project" value="UniProtKB-KW"/>
</dbReference>
<feature type="region of interest" description="Disordered" evidence="12">
    <location>
        <begin position="326"/>
        <end position="382"/>
    </location>
</feature>
<organism evidence="14 15">
    <name type="scientific">Strongylocentrotus purpuratus</name>
    <name type="common">Purple sea urchin</name>
    <dbReference type="NCBI Taxonomy" id="7668"/>
    <lineage>
        <taxon>Eukaryota</taxon>
        <taxon>Metazoa</taxon>
        <taxon>Echinodermata</taxon>
        <taxon>Eleutherozoa</taxon>
        <taxon>Echinozoa</taxon>
        <taxon>Echinoidea</taxon>
        <taxon>Euechinoidea</taxon>
        <taxon>Echinacea</taxon>
        <taxon>Camarodonta</taxon>
        <taxon>Echinidea</taxon>
        <taxon>Strongylocentrotidae</taxon>
        <taxon>Strongylocentrotus</taxon>
    </lineage>
</organism>
<dbReference type="PROSITE" id="PS50141">
    <property type="entry name" value="A_DEAMIN_EDITASE"/>
    <property type="match status" value="1"/>
</dbReference>
<dbReference type="OrthoDB" id="10268011at2759"/>
<sequence>MEKLGSVSFHQTVSDICMTHYERSLPRKGKPENGREWTLLAAVLQSKLYGSERELKVVSMATGSKCVGASKMSKTGDVLNDSHAEVLARRGFLRYLYHQLRCAMTGSHENSIFYQPGEDGKCKLKEGVRFHFFTSQTPCGDASIFTKDDQGSTDTKPTSQHDIDQNPQNIINKHSMSSLNKRKAEEEVNGSNLPMTQKMKLDLSESVSDHVVPQTQNHIERRMCCNHDQHAERCSSYPADDHQTALVPLTRTMQDQLIEIGSCSETKLVSSSPCINDMPGSRVSDEDRGSLSGTCPIDDELPVSCDTLNSPQDQSCPRLDIKTSRVFPSESASEEVPSGQSSVHTRHTDASEMNSAIPLKRDIYRTGAKPTPTGPQDQLADGEDYHTVGLLRIKPGRGDRTLSMSCSDKMAKWNVVGLQGALLSHLISEPVYLSSITIGQCPFNSQAMHRAIIGRVQPVSNLPPGYHVNSPVVMQTNIIFKDSRTEVERRRDPSKGKMTPAGAAIIWSYVPDQPVDVTANGKRQGATAKRWNDPQSRSKNCRCQLYHLFKKLLAGVDRDKLPQTLQSHDDLKTYHDYKMAASHYQKAWTQLLKVFSSWARKPVEFSQFQ</sequence>
<comment type="cofactor">
    <cofactor evidence="5">
        <name>1D-myo-inositol hexakisphosphate</name>
        <dbReference type="ChEBI" id="CHEBI:58130"/>
    </cofactor>
</comment>
<dbReference type="GO" id="GO:0008251">
    <property type="term" value="F:tRNA-specific adenosine deaminase activity"/>
    <property type="evidence" value="ECO:0000318"/>
    <property type="project" value="GO_Central"/>
</dbReference>
<keyword evidence="3" id="KW-0378">Hydrolase</keyword>
<evidence type="ECO:0000256" key="7">
    <source>
        <dbReference type="ARBA" id="ARBA00038326"/>
    </source>
</evidence>
<reference evidence="14" key="2">
    <citation type="submission" date="2021-01" db="UniProtKB">
        <authorList>
            <consortium name="EnsemblMetazoa"/>
        </authorList>
    </citation>
    <scope>IDENTIFICATION</scope>
</reference>
<dbReference type="EC" id="3.5.4.34" evidence="8"/>
<dbReference type="AlphaFoldDB" id="A0A7M7N756"/>
<feature type="region of interest" description="Disordered" evidence="12">
    <location>
        <begin position="143"/>
        <end position="170"/>
    </location>
</feature>
<dbReference type="GeneID" id="105437003"/>
<dbReference type="InParanoid" id="A0A7M7N756"/>
<feature type="compositionally biased region" description="Polar residues" evidence="12">
    <location>
        <begin position="306"/>
        <end position="315"/>
    </location>
</feature>
<keyword evidence="4" id="KW-0862">Zinc</keyword>
<dbReference type="GO" id="GO:0008033">
    <property type="term" value="P:tRNA processing"/>
    <property type="evidence" value="ECO:0000318"/>
    <property type="project" value="GO_Central"/>
</dbReference>
<name>A0A7M7N756_STRPU</name>
<evidence type="ECO:0000313" key="15">
    <source>
        <dbReference type="Proteomes" id="UP000007110"/>
    </source>
</evidence>
<keyword evidence="2" id="KW-0479">Metal-binding</keyword>
<protein>
    <recommendedName>
        <fullName evidence="9">tRNA-specific adenosine deaminase 1</fullName>
        <ecNumber evidence="8">3.5.4.34</ecNumber>
    </recommendedName>
    <alternativeName>
        <fullName evidence="10">tRNA-specific adenosine-37 deaminase</fullName>
    </alternativeName>
</protein>
<dbReference type="RefSeq" id="XP_030831506.1">
    <property type="nucleotide sequence ID" value="XM_030975646.1"/>
</dbReference>
<dbReference type="Proteomes" id="UP000007110">
    <property type="component" value="Unassembled WGS sequence"/>
</dbReference>
<feature type="region of interest" description="Disordered" evidence="12">
    <location>
        <begin position="301"/>
        <end position="320"/>
    </location>
</feature>
<dbReference type="GO" id="GO:0003723">
    <property type="term" value="F:RNA binding"/>
    <property type="evidence" value="ECO:0007669"/>
    <property type="project" value="InterPro"/>
</dbReference>
<dbReference type="SMART" id="SM00552">
    <property type="entry name" value="ADEAMc"/>
    <property type="match status" value="1"/>
</dbReference>
<feature type="domain" description="A to I editase" evidence="13">
    <location>
        <begin position="59"/>
        <end position="608"/>
    </location>
</feature>
<comment type="catalytic activity">
    <reaction evidence="11">
        <text>adenosine(37) in tRNA(Ala) + H2O + H(+) = inosine(37) in tRNA(Ala) + NH4(+)</text>
        <dbReference type="Rhea" id="RHEA:50968"/>
        <dbReference type="Rhea" id="RHEA-COMP:12855"/>
        <dbReference type="Rhea" id="RHEA-COMP:12856"/>
        <dbReference type="ChEBI" id="CHEBI:15377"/>
        <dbReference type="ChEBI" id="CHEBI:15378"/>
        <dbReference type="ChEBI" id="CHEBI:28938"/>
        <dbReference type="ChEBI" id="CHEBI:74411"/>
        <dbReference type="ChEBI" id="CHEBI:82852"/>
        <dbReference type="EC" id="3.5.4.34"/>
    </reaction>
</comment>
<dbReference type="KEGG" id="spu:105437003"/>
<evidence type="ECO:0000256" key="12">
    <source>
        <dbReference type="SAM" id="MobiDB-lite"/>
    </source>
</evidence>
<dbReference type="InterPro" id="IPR002466">
    <property type="entry name" value="A_deamin"/>
</dbReference>
<dbReference type="Pfam" id="PF02137">
    <property type="entry name" value="A_deamin"/>
    <property type="match status" value="2"/>
</dbReference>
<evidence type="ECO:0000256" key="2">
    <source>
        <dbReference type="ARBA" id="ARBA00022723"/>
    </source>
</evidence>
<evidence type="ECO:0000256" key="10">
    <source>
        <dbReference type="ARBA" id="ARBA00041760"/>
    </source>
</evidence>
<keyword evidence="1" id="KW-0819">tRNA processing</keyword>
<evidence type="ECO:0000256" key="1">
    <source>
        <dbReference type="ARBA" id="ARBA00022694"/>
    </source>
</evidence>
<accession>A0A7M7N756</accession>
<dbReference type="EnsemblMetazoa" id="XM_030975646">
    <property type="protein sequence ID" value="XP_030831506"/>
    <property type="gene ID" value="LOC105437003"/>
</dbReference>
<evidence type="ECO:0000259" key="13">
    <source>
        <dbReference type="PROSITE" id="PS50141"/>
    </source>
</evidence>
<evidence type="ECO:0000256" key="11">
    <source>
        <dbReference type="ARBA" id="ARBA00047635"/>
    </source>
</evidence>
<evidence type="ECO:0000256" key="4">
    <source>
        <dbReference type="ARBA" id="ARBA00022833"/>
    </source>
</evidence>